<feature type="compositionally biased region" description="Basic and acidic residues" evidence="1">
    <location>
        <begin position="43"/>
        <end position="52"/>
    </location>
</feature>
<proteinExistence type="predicted"/>
<dbReference type="AlphaFoldDB" id="A0ABD1ZYP9"/>
<evidence type="ECO:0000256" key="1">
    <source>
        <dbReference type="SAM" id="MobiDB-lite"/>
    </source>
</evidence>
<protein>
    <submittedName>
        <fullName evidence="2">Uncharacterized protein</fullName>
    </submittedName>
</protein>
<feature type="region of interest" description="Disordered" evidence="1">
    <location>
        <begin position="24"/>
        <end position="85"/>
    </location>
</feature>
<comment type="caution">
    <text evidence="2">The sequence shown here is derived from an EMBL/GenBank/DDBJ whole genome shotgun (WGS) entry which is preliminary data.</text>
</comment>
<organism evidence="2 3">
    <name type="scientific">Vespula squamosa</name>
    <name type="common">Southern yellow jacket</name>
    <name type="synonym">Wasp</name>
    <dbReference type="NCBI Taxonomy" id="30214"/>
    <lineage>
        <taxon>Eukaryota</taxon>
        <taxon>Metazoa</taxon>
        <taxon>Ecdysozoa</taxon>
        <taxon>Arthropoda</taxon>
        <taxon>Hexapoda</taxon>
        <taxon>Insecta</taxon>
        <taxon>Pterygota</taxon>
        <taxon>Neoptera</taxon>
        <taxon>Endopterygota</taxon>
        <taxon>Hymenoptera</taxon>
        <taxon>Apocrita</taxon>
        <taxon>Aculeata</taxon>
        <taxon>Vespoidea</taxon>
        <taxon>Vespidae</taxon>
        <taxon>Vespinae</taxon>
        <taxon>Vespula</taxon>
    </lineage>
</organism>
<dbReference type="EMBL" id="JAUDFV010000166">
    <property type="protein sequence ID" value="KAL2712595.1"/>
    <property type="molecule type" value="Genomic_DNA"/>
</dbReference>
<evidence type="ECO:0000313" key="3">
    <source>
        <dbReference type="Proteomes" id="UP001607302"/>
    </source>
</evidence>
<name>A0ABD1ZYP9_VESSQ</name>
<dbReference type="Proteomes" id="UP001607302">
    <property type="component" value="Unassembled WGS sequence"/>
</dbReference>
<feature type="compositionally biased region" description="Basic residues" evidence="1">
    <location>
        <begin position="29"/>
        <end position="42"/>
    </location>
</feature>
<reference evidence="2 3" key="1">
    <citation type="journal article" date="2024" name="Ann. Entomol. Soc. Am.">
        <title>Genomic analyses of the southern and eastern yellowjacket wasps (Hymenoptera: Vespidae) reveal evolutionary signatures of social life.</title>
        <authorList>
            <person name="Catto M.A."/>
            <person name="Caine P.B."/>
            <person name="Orr S.E."/>
            <person name="Hunt B.G."/>
            <person name="Goodisman M.A.D."/>
        </authorList>
    </citation>
    <scope>NUCLEOTIDE SEQUENCE [LARGE SCALE GENOMIC DNA]</scope>
    <source>
        <strain evidence="2">233</strain>
        <tissue evidence="2">Head and thorax</tissue>
    </source>
</reference>
<sequence length="135" mass="15264">MSWDDKIRDASVGALVVSESNEYPFLASPRKRRSPRGRPRPFRRNDLYRSDQPRSTSCSGTAAVGRGVGGGRAQGRTSDWSKAEEPQVKIQVTGDCVGVDYRRATRTFVFSLFKIDLRASTIERYAWTELDRVYV</sequence>
<evidence type="ECO:0000313" key="2">
    <source>
        <dbReference type="EMBL" id="KAL2712595.1"/>
    </source>
</evidence>
<accession>A0ABD1ZYP9</accession>
<gene>
    <name evidence="2" type="ORF">V1478_018118</name>
</gene>
<keyword evidence="3" id="KW-1185">Reference proteome</keyword>